<dbReference type="AlphaFoldDB" id="A0A9D3Z161"/>
<name>A0A9D3Z161_DREPO</name>
<gene>
    <name evidence="1" type="ORF">DPMN_069244</name>
</gene>
<evidence type="ECO:0000313" key="1">
    <source>
        <dbReference type="EMBL" id="KAH3709779.1"/>
    </source>
</evidence>
<comment type="caution">
    <text evidence="1">The sequence shown here is derived from an EMBL/GenBank/DDBJ whole genome shotgun (WGS) entry which is preliminary data.</text>
</comment>
<accession>A0A9D3Z161</accession>
<dbReference type="EMBL" id="JAIWYP010000014">
    <property type="protein sequence ID" value="KAH3709779.1"/>
    <property type="molecule type" value="Genomic_DNA"/>
</dbReference>
<reference evidence="1" key="1">
    <citation type="journal article" date="2019" name="bioRxiv">
        <title>The Genome of the Zebra Mussel, Dreissena polymorpha: A Resource for Invasive Species Research.</title>
        <authorList>
            <person name="McCartney M.A."/>
            <person name="Auch B."/>
            <person name="Kono T."/>
            <person name="Mallez S."/>
            <person name="Zhang Y."/>
            <person name="Obille A."/>
            <person name="Becker A."/>
            <person name="Abrahante J.E."/>
            <person name="Garbe J."/>
            <person name="Badalamenti J.P."/>
            <person name="Herman A."/>
            <person name="Mangelson H."/>
            <person name="Liachko I."/>
            <person name="Sullivan S."/>
            <person name="Sone E.D."/>
            <person name="Koren S."/>
            <person name="Silverstein K.A.T."/>
            <person name="Beckman K.B."/>
            <person name="Gohl D.M."/>
        </authorList>
    </citation>
    <scope>NUCLEOTIDE SEQUENCE</scope>
    <source>
        <strain evidence="1">Duluth1</strain>
        <tissue evidence="1">Whole animal</tissue>
    </source>
</reference>
<evidence type="ECO:0000313" key="2">
    <source>
        <dbReference type="Proteomes" id="UP000828390"/>
    </source>
</evidence>
<dbReference type="Proteomes" id="UP000828390">
    <property type="component" value="Unassembled WGS sequence"/>
</dbReference>
<sequence>MTPTWLMTSLMTTLMQNLRVLKNGCRSVTLAIDRIRSVRHQASLLADAALL</sequence>
<proteinExistence type="predicted"/>
<protein>
    <submittedName>
        <fullName evidence="1">Uncharacterized protein</fullName>
    </submittedName>
</protein>
<keyword evidence="2" id="KW-1185">Reference proteome</keyword>
<organism evidence="1 2">
    <name type="scientific">Dreissena polymorpha</name>
    <name type="common">Zebra mussel</name>
    <name type="synonym">Mytilus polymorpha</name>
    <dbReference type="NCBI Taxonomy" id="45954"/>
    <lineage>
        <taxon>Eukaryota</taxon>
        <taxon>Metazoa</taxon>
        <taxon>Spiralia</taxon>
        <taxon>Lophotrochozoa</taxon>
        <taxon>Mollusca</taxon>
        <taxon>Bivalvia</taxon>
        <taxon>Autobranchia</taxon>
        <taxon>Heteroconchia</taxon>
        <taxon>Euheterodonta</taxon>
        <taxon>Imparidentia</taxon>
        <taxon>Neoheterodontei</taxon>
        <taxon>Myida</taxon>
        <taxon>Dreissenoidea</taxon>
        <taxon>Dreissenidae</taxon>
        <taxon>Dreissena</taxon>
    </lineage>
</organism>
<reference evidence="1" key="2">
    <citation type="submission" date="2020-11" db="EMBL/GenBank/DDBJ databases">
        <authorList>
            <person name="McCartney M.A."/>
            <person name="Auch B."/>
            <person name="Kono T."/>
            <person name="Mallez S."/>
            <person name="Becker A."/>
            <person name="Gohl D.M."/>
            <person name="Silverstein K.A.T."/>
            <person name="Koren S."/>
            <person name="Bechman K.B."/>
            <person name="Herman A."/>
            <person name="Abrahante J.E."/>
            <person name="Garbe J."/>
        </authorList>
    </citation>
    <scope>NUCLEOTIDE SEQUENCE</scope>
    <source>
        <strain evidence="1">Duluth1</strain>
        <tissue evidence="1">Whole animal</tissue>
    </source>
</reference>